<dbReference type="Gene3D" id="3.30.2090.10">
    <property type="entry name" value="Multidrug efflux transporter AcrB TolC docking domain, DN and DC subdomains"/>
    <property type="match status" value="2"/>
</dbReference>
<feature type="transmembrane region" description="Helical" evidence="2">
    <location>
        <begin position="942"/>
        <end position="966"/>
    </location>
</feature>
<feature type="region of interest" description="Disordered" evidence="1">
    <location>
        <begin position="1073"/>
        <end position="1093"/>
    </location>
</feature>
<evidence type="ECO:0000256" key="2">
    <source>
        <dbReference type="SAM" id="Phobius"/>
    </source>
</evidence>
<accession>A0A517ZD33</accession>
<feature type="transmembrane region" description="Helical" evidence="2">
    <location>
        <begin position="448"/>
        <end position="471"/>
    </location>
</feature>
<proteinExistence type="predicted"/>
<feature type="transmembrane region" description="Helical" evidence="2">
    <location>
        <begin position="991"/>
        <end position="1013"/>
    </location>
</feature>
<feature type="transmembrane region" description="Helical" evidence="2">
    <location>
        <begin position="355"/>
        <end position="373"/>
    </location>
</feature>
<feature type="transmembrane region" description="Helical" evidence="2">
    <location>
        <begin position="380"/>
        <end position="400"/>
    </location>
</feature>
<dbReference type="KEGG" id="mri:Mal4_47250"/>
<dbReference type="Gene3D" id="1.20.1640.10">
    <property type="entry name" value="Multidrug efflux transporter AcrB transmembrane domain"/>
    <property type="match status" value="2"/>
</dbReference>
<dbReference type="GO" id="GO:0005886">
    <property type="term" value="C:plasma membrane"/>
    <property type="evidence" value="ECO:0007669"/>
    <property type="project" value="TreeGrafter"/>
</dbReference>
<evidence type="ECO:0000313" key="3">
    <source>
        <dbReference type="EMBL" id="QDU40369.1"/>
    </source>
</evidence>
<dbReference type="PRINTS" id="PR00702">
    <property type="entry name" value="ACRIFLAVINRP"/>
</dbReference>
<feature type="transmembrane region" description="Helical" evidence="2">
    <location>
        <begin position="914"/>
        <end position="936"/>
    </location>
</feature>
<feature type="transmembrane region" description="Helical" evidence="2">
    <location>
        <begin position="890"/>
        <end position="907"/>
    </location>
</feature>
<dbReference type="SUPFAM" id="SSF82866">
    <property type="entry name" value="Multidrug efflux transporter AcrB transmembrane domain"/>
    <property type="match status" value="2"/>
</dbReference>
<dbReference type="OrthoDB" id="9757876at2"/>
<dbReference type="Gene3D" id="3.30.70.1320">
    <property type="entry name" value="Multidrug efflux transporter AcrB pore domain like"/>
    <property type="match status" value="1"/>
</dbReference>
<dbReference type="RefSeq" id="WP_145371622.1">
    <property type="nucleotide sequence ID" value="NZ_CP036275.1"/>
</dbReference>
<dbReference type="EMBL" id="CP036275">
    <property type="protein sequence ID" value="QDU40369.1"/>
    <property type="molecule type" value="Genomic_DNA"/>
</dbReference>
<dbReference type="PANTHER" id="PTHR32063">
    <property type="match status" value="1"/>
</dbReference>
<dbReference type="Pfam" id="PF00873">
    <property type="entry name" value="ACR_tran"/>
    <property type="match status" value="1"/>
</dbReference>
<dbReference type="Gene3D" id="3.30.70.1440">
    <property type="entry name" value="Multidrug efflux transporter AcrB pore domain"/>
    <property type="match status" value="1"/>
</dbReference>
<keyword evidence="2" id="KW-1133">Transmembrane helix</keyword>
<organism evidence="3 4">
    <name type="scientific">Maioricimonas rarisocia</name>
    <dbReference type="NCBI Taxonomy" id="2528026"/>
    <lineage>
        <taxon>Bacteria</taxon>
        <taxon>Pseudomonadati</taxon>
        <taxon>Planctomycetota</taxon>
        <taxon>Planctomycetia</taxon>
        <taxon>Planctomycetales</taxon>
        <taxon>Planctomycetaceae</taxon>
        <taxon>Maioricimonas</taxon>
    </lineage>
</organism>
<protein>
    <submittedName>
        <fullName evidence="3">Toluene efflux pump membrane transporter TtgE</fullName>
    </submittedName>
</protein>
<feature type="transmembrane region" description="Helical" evidence="2">
    <location>
        <begin position="406"/>
        <end position="427"/>
    </location>
</feature>
<feature type="transmembrane region" description="Helical" evidence="2">
    <location>
        <begin position="551"/>
        <end position="570"/>
    </location>
</feature>
<keyword evidence="2" id="KW-0812">Transmembrane</keyword>
<dbReference type="PANTHER" id="PTHR32063:SF18">
    <property type="entry name" value="CATION EFFLUX SYSTEM PROTEIN"/>
    <property type="match status" value="1"/>
</dbReference>
<dbReference type="GO" id="GO:0042910">
    <property type="term" value="F:xenobiotic transmembrane transporter activity"/>
    <property type="evidence" value="ECO:0007669"/>
    <property type="project" value="TreeGrafter"/>
</dbReference>
<dbReference type="InterPro" id="IPR027463">
    <property type="entry name" value="AcrB_DN_DC_subdom"/>
</dbReference>
<gene>
    <name evidence="3" type="primary">ttgE</name>
    <name evidence="3" type="ORF">Mal4_47250</name>
</gene>
<evidence type="ECO:0000256" key="1">
    <source>
        <dbReference type="SAM" id="MobiDB-lite"/>
    </source>
</evidence>
<keyword evidence="4" id="KW-1185">Reference proteome</keyword>
<sequence>MIPSSRLNSLFYRNPRLTLLTICLILVAGLSSYSMMPRMEDPLLSERVALVNTLLPGADAIRVESLVTEKLEHELLEIPEIKEIRSQSRAGVSLILVELRDDADDVHEVWSRFRSKLDDATTLLPREASEPRFDTLDIRANALLVALKWTGDASGDAAERPSEEKLAETNFAVLCRLADELEDSIDALRGTEDVELYGRPEEEILVEIDEPRLAAMGLTVSDVAQQLRQSDAKVSAGYLRGSSSDLLLEVGSELDTLDRIAATPIRFGTGGESVTLGEIASVHRGISDPPRRLSLVDGVPAIVLGALVRPGDRLDHWTEAATKELERFRSTLPRGVELVTIFDQNHYVETRLGDLIGNLLMGCLAVVGVIWFTMGWRSGLIVGTALPLSALMVIAGMRLLDIPIHQMSVTGLILALGLLIDNAIVIVDEVNTRCRSGMRPAKAVSESVSYLAVPLFGSTLTTAFAFAPLALMEGPAGEFVGSIAISVTLAIFSSLFLAMTVVPAIAARAAQSAKSARGTGPMHWWHFGFSSRRLNEGYLKTLRYVFERPRIGIVIGLILPVTGFALASQLPEQFFPPSDRDQFHVEVHLPAHASLKETLTTVDGIRQHMLAHEHVSSVNWFVGESAPSFYYNLITDERDVPNYAQGLVQLDCDESVCCLIHEIQDELDVAFPHARILVRQLEQGPPFNAPIEIRLFGPDLDVLDQLGNDVRQILSEVPQVVHTQAALGDSMPTLRVRVDEEEVRRSGLTHTAIATQLNDTLEGAIGGSVLESTEELPVRVRVANTRRNDLTSIRSLNLRGSEAGSVEGFAGRSLDSLGGFDLIADIPNVPHFGGMRLNEVQAYLQAGVLPGRALADFRRRLEASGFELPAGYSMQYGGETAKRNEAVSNLLSNTSVLVVLMLATLVLSFNSFRLAGIVAFVGALSVGLGLAALWVFGYPFGFMAIIGTMGLIGVAINDSIVVLAAIRQHPLAREGHPVAICNVVQHATRHIVSTTLTTIVGFMPLMLAGGAFWPPLAVAIAGGVGGATLLALFFCPSMYLLLLCKVPCELREPAAASHVSSYSHGGDPLPEDFAPHVRGEPLTPSHQALPADA</sequence>
<reference evidence="3 4" key="1">
    <citation type="submission" date="2019-02" db="EMBL/GenBank/DDBJ databases">
        <title>Deep-cultivation of Planctomycetes and their phenomic and genomic characterization uncovers novel biology.</title>
        <authorList>
            <person name="Wiegand S."/>
            <person name="Jogler M."/>
            <person name="Boedeker C."/>
            <person name="Pinto D."/>
            <person name="Vollmers J."/>
            <person name="Rivas-Marin E."/>
            <person name="Kohn T."/>
            <person name="Peeters S.H."/>
            <person name="Heuer A."/>
            <person name="Rast P."/>
            <person name="Oberbeckmann S."/>
            <person name="Bunk B."/>
            <person name="Jeske O."/>
            <person name="Meyerdierks A."/>
            <person name="Storesund J.E."/>
            <person name="Kallscheuer N."/>
            <person name="Luecker S."/>
            <person name="Lage O.M."/>
            <person name="Pohl T."/>
            <person name="Merkel B.J."/>
            <person name="Hornburger P."/>
            <person name="Mueller R.-W."/>
            <person name="Bruemmer F."/>
            <person name="Labrenz M."/>
            <person name="Spormann A.M."/>
            <person name="Op den Camp H."/>
            <person name="Overmann J."/>
            <person name="Amann R."/>
            <person name="Jetten M.S.M."/>
            <person name="Mascher T."/>
            <person name="Medema M.H."/>
            <person name="Devos D.P."/>
            <person name="Kaster A.-K."/>
            <person name="Ovreas L."/>
            <person name="Rohde M."/>
            <person name="Galperin M.Y."/>
            <person name="Jogler C."/>
        </authorList>
    </citation>
    <scope>NUCLEOTIDE SEQUENCE [LARGE SCALE GENOMIC DNA]</scope>
    <source>
        <strain evidence="3 4">Mal4</strain>
    </source>
</reference>
<dbReference type="SUPFAM" id="SSF82714">
    <property type="entry name" value="Multidrug efflux transporter AcrB TolC docking domain, DN and DC subdomains"/>
    <property type="match status" value="2"/>
</dbReference>
<dbReference type="Gene3D" id="3.30.70.1430">
    <property type="entry name" value="Multidrug efflux transporter AcrB pore domain"/>
    <property type="match status" value="2"/>
</dbReference>
<dbReference type="Proteomes" id="UP000320496">
    <property type="component" value="Chromosome"/>
</dbReference>
<name>A0A517ZD33_9PLAN</name>
<keyword evidence="2" id="KW-0472">Membrane</keyword>
<evidence type="ECO:0000313" key="4">
    <source>
        <dbReference type="Proteomes" id="UP000320496"/>
    </source>
</evidence>
<dbReference type="InterPro" id="IPR001036">
    <property type="entry name" value="Acrflvin-R"/>
</dbReference>
<dbReference type="AlphaFoldDB" id="A0A517ZD33"/>
<feature type="transmembrane region" description="Helical" evidence="2">
    <location>
        <begin position="483"/>
        <end position="507"/>
    </location>
</feature>
<feature type="transmembrane region" description="Helical" evidence="2">
    <location>
        <begin position="1019"/>
        <end position="1042"/>
    </location>
</feature>
<dbReference type="SUPFAM" id="SSF82693">
    <property type="entry name" value="Multidrug efflux transporter AcrB pore domain, PN1, PN2, PC1 and PC2 subdomains"/>
    <property type="match status" value="2"/>
</dbReference>